<dbReference type="Proteomes" id="UP000708208">
    <property type="component" value="Unassembled WGS sequence"/>
</dbReference>
<dbReference type="EMBL" id="CAJVCH010153324">
    <property type="protein sequence ID" value="CAG7727739.1"/>
    <property type="molecule type" value="Genomic_DNA"/>
</dbReference>
<proteinExistence type="predicted"/>
<reference evidence="1" key="1">
    <citation type="submission" date="2021-06" db="EMBL/GenBank/DDBJ databases">
        <authorList>
            <person name="Hodson N. C."/>
            <person name="Mongue J. A."/>
            <person name="Jaron S. K."/>
        </authorList>
    </citation>
    <scope>NUCLEOTIDE SEQUENCE</scope>
</reference>
<name>A0A8J2JYJ1_9HEXA</name>
<sequence>MTGGLTEKGKKQMYEL</sequence>
<evidence type="ECO:0000313" key="2">
    <source>
        <dbReference type="Proteomes" id="UP000708208"/>
    </source>
</evidence>
<accession>A0A8J2JYJ1</accession>
<evidence type="ECO:0000313" key="1">
    <source>
        <dbReference type="EMBL" id="CAG7727739.1"/>
    </source>
</evidence>
<gene>
    <name evidence="1" type="ORF">AFUS01_LOCUS16569</name>
</gene>
<feature type="non-terminal residue" evidence="1">
    <location>
        <position position="1"/>
    </location>
</feature>
<dbReference type="AlphaFoldDB" id="A0A8J2JYJ1"/>
<protein>
    <submittedName>
        <fullName evidence="1">Uncharacterized protein</fullName>
    </submittedName>
</protein>
<keyword evidence="2" id="KW-1185">Reference proteome</keyword>
<organism evidence="1 2">
    <name type="scientific">Allacma fusca</name>
    <dbReference type="NCBI Taxonomy" id="39272"/>
    <lineage>
        <taxon>Eukaryota</taxon>
        <taxon>Metazoa</taxon>
        <taxon>Ecdysozoa</taxon>
        <taxon>Arthropoda</taxon>
        <taxon>Hexapoda</taxon>
        <taxon>Collembola</taxon>
        <taxon>Symphypleona</taxon>
        <taxon>Sminthuridae</taxon>
        <taxon>Allacma</taxon>
    </lineage>
</organism>
<comment type="caution">
    <text evidence="1">The sequence shown here is derived from an EMBL/GenBank/DDBJ whole genome shotgun (WGS) entry which is preliminary data.</text>
</comment>